<feature type="region of interest" description="Disordered" evidence="1">
    <location>
        <begin position="1"/>
        <end position="132"/>
    </location>
</feature>
<feature type="compositionally biased region" description="Low complexity" evidence="1">
    <location>
        <begin position="564"/>
        <end position="574"/>
    </location>
</feature>
<dbReference type="InParanoid" id="A0A067NDL0"/>
<dbReference type="SUPFAM" id="SSF50729">
    <property type="entry name" value="PH domain-like"/>
    <property type="match status" value="1"/>
</dbReference>
<feature type="region of interest" description="Disordered" evidence="1">
    <location>
        <begin position="151"/>
        <end position="176"/>
    </location>
</feature>
<protein>
    <recommendedName>
        <fullName evidence="4">PH domain-containing protein</fullName>
    </recommendedName>
</protein>
<feature type="region of interest" description="Disordered" evidence="1">
    <location>
        <begin position="254"/>
        <end position="292"/>
    </location>
</feature>
<accession>A0A067NDL0</accession>
<feature type="compositionally biased region" description="Basic and acidic residues" evidence="1">
    <location>
        <begin position="275"/>
        <end position="284"/>
    </location>
</feature>
<feature type="compositionally biased region" description="Polar residues" evidence="1">
    <location>
        <begin position="85"/>
        <end position="97"/>
    </location>
</feature>
<feature type="region of interest" description="Disordered" evidence="1">
    <location>
        <begin position="1103"/>
        <end position="1126"/>
    </location>
</feature>
<feature type="region of interest" description="Disordered" evidence="1">
    <location>
        <begin position="997"/>
        <end position="1089"/>
    </location>
</feature>
<dbReference type="VEuPathDB" id="FungiDB:PLEOSDRAFT_160526"/>
<feature type="region of interest" description="Disordered" evidence="1">
    <location>
        <begin position="517"/>
        <end position="622"/>
    </location>
</feature>
<name>A0A067NDL0_PLEO1</name>
<feature type="region of interest" description="Disordered" evidence="1">
    <location>
        <begin position="319"/>
        <end position="341"/>
    </location>
</feature>
<dbReference type="OrthoDB" id="3256387at2759"/>
<feature type="compositionally biased region" description="Low complexity" evidence="1">
    <location>
        <begin position="908"/>
        <end position="920"/>
    </location>
</feature>
<dbReference type="Proteomes" id="UP000027073">
    <property type="component" value="Unassembled WGS sequence"/>
</dbReference>
<dbReference type="STRING" id="1137138.A0A067NDL0"/>
<gene>
    <name evidence="2" type="ORF">PLEOSDRAFT_160526</name>
</gene>
<evidence type="ECO:0008006" key="4">
    <source>
        <dbReference type="Google" id="ProtNLM"/>
    </source>
</evidence>
<reference evidence="3" key="1">
    <citation type="journal article" date="2014" name="Proc. Natl. Acad. Sci. U.S.A.">
        <title>Extensive sampling of basidiomycete genomes demonstrates inadequacy of the white-rot/brown-rot paradigm for wood decay fungi.</title>
        <authorList>
            <person name="Riley R."/>
            <person name="Salamov A.A."/>
            <person name="Brown D.W."/>
            <person name="Nagy L.G."/>
            <person name="Floudas D."/>
            <person name="Held B.W."/>
            <person name="Levasseur A."/>
            <person name="Lombard V."/>
            <person name="Morin E."/>
            <person name="Otillar R."/>
            <person name="Lindquist E.A."/>
            <person name="Sun H."/>
            <person name="LaButti K.M."/>
            <person name="Schmutz J."/>
            <person name="Jabbour D."/>
            <person name="Luo H."/>
            <person name="Baker S.E."/>
            <person name="Pisabarro A.G."/>
            <person name="Walton J.D."/>
            <person name="Blanchette R.A."/>
            <person name="Henrissat B."/>
            <person name="Martin F."/>
            <person name="Cullen D."/>
            <person name="Hibbett D.S."/>
            <person name="Grigoriev I.V."/>
        </authorList>
    </citation>
    <scope>NUCLEOTIDE SEQUENCE [LARGE SCALE GENOMIC DNA]</scope>
    <source>
        <strain evidence="3">PC15</strain>
    </source>
</reference>
<proteinExistence type="predicted"/>
<dbReference type="HOGENOM" id="CLU_004467_0_0_1"/>
<organism evidence="2 3">
    <name type="scientific">Pleurotus ostreatus (strain PC15)</name>
    <name type="common">Oyster mushroom</name>
    <dbReference type="NCBI Taxonomy" id="1137138"/>
    <lineage>
        <taxon>Eukaryota</taxon>
        <taxon>Fungi</taxon>
        <taxon>Dikarya</taxon>
        <taxon>Basidiomycota</taxon>
        <taxon>Agaricomycotina</taxon>
        <taxon>Agaricomycetes</taxon>
        <taxon>Agaricomycetidae</taxon>
        <taxon>Agaricales</taxon>
        <taxon>Pleurotineae</taxon>
        <taxon>Pleurotaceae</taxon>
        <taxon>Pleurotus</taxon>
    </lineage>
</organism>
<feature type="compositionally biased region" description="Basic and acidic residues" evidence="1">
    <location>
        <begin position="577"/>
        <end position="589"/>
    </location>
</feature>
<feature type="region of interest" description="Disordered" evidence="1">
    <location>
        <begin position="822"/>
        <end position="981"/>
    </location>
</feature>
<feature type="compositionally biased region" description="Low complexity" evidence="1">
    <location>
        <begin position="328"/>
        <end position="341"/>
    </location>
</feature>
<feature type="compositionally biased region" description="Low complexity" evidence="1">
    <location>
        <begin position="547"/>
        <end position="556"/>
    </location>
</feature>
<evidence type="ECO:0000256" key="1">
    <source>
        <dbReference type="SAM" id="MobiDB-lite"/>
    </source>
</evidence>
<feature type="region of interest" description="Disordered" evidence="1">
    <location>
        <begin position="747"/>
        <end position="798"/>
    </location>
</feature>
<feature type="compositionally biased region" description="Basic and acidic residues" evidence="1">
    <location>
        <begin position="101"/>
        <end position="111"/>
    </location>
</feature>
<feature type="compositionally biased region" description="Polar residues" evidence="1">
    <location>
        <begin position="590"/>
        <end position="618"/>
    </location>
</feature>
<feature type="compositionally biased region" description="Low complexity" evidence="1">
    <location>
        <begin position="23"/>
        <end position="37"/>
    </location>
</feature>
<evidence type="ECO:0000313" key="3">
    <source>
        <dbReference type="Proteomes" id="UP000027073"/>
    </source>
</evidence>
<dbReference type="EMBL" id="KL198010">
    <property type="protein sequence ID" value="KDQ25924.1"/>
    <property type="molecule type" value="Genomic_DNA"/>
</dbReference>
<feature type="compositionally biased region" description="Pro residues" evidence="1">
    <location>
        <begin position="1049"/>
        <end position="1059"/>
    </location>
</feature>
<feature type="compositionally biased region" description="Polar residues" evidence="1">
    <location>
        <begin position="826"/>
        <end position="873"/>
    </location>
</feature>
<feature type="compositionally biased region" description="Pro residues" evidence="1">
    <location>
        <begin position="1001"/>
        <end position="1016"/>
    </location>
</feature>
<sequence>MSQTETSRAPAVDGKAFPHIQYTTTTTSTSQMATTTAERGAISPKSGALLPFRRNTQPESALRATLLNPKPLVANSKSPKETGHTILNRTRRASTSLGHPPESKGKERDFFNGKTSNGSSSNSPETDADFNASTSFTSYESNVLHIPTHSTAYSQSRPSTAGTSNAPSSYSPPSLLQRTRGTIFGAASDALGSFKLGRRRTKTSQGPTILPQPYVPSVILPEVIEISAPRRDEEVEEREKLKEDAARAILGPAFLDNSNAMRESSDALDEDEGDNEKGHSHDDASAAEEDVQSITQASVSNILNGSSISVTKARYRSGSMMSHSRNNSTTPASFPSFPSTPSALSQFSQDSSILPKYYPSTSLRIFALSKSWKSRYMILSSPTTFTSSSRPSPCPSYLHLFKSSGLEEKELERLEINEESVVFVAEEEVAGRRQVVKVGGIDVGALKKELNYEEGGKTMWFLQITDPAETQKWISGIKSAILGQRTVRAGISPMTPSLISREPRGDMDVQLTMRRQGIISSPPDSFRPILPPLDKVQPPLHSPSFVASPPIYSSPLPSTPTTPPATGTTFASTAEQDSPRKGYYDESRKGTYNSKNSGTNDVASVSSQSIRSQTTTPGSGRISLVSGNAVTALKGLFNRPRSPSRASHATSFDLERESLKGDKIVIGPSVEERESGDGSFASMGNSLMNMLKSPDGRTVRLGSSSGHATPQRHHTMLPFSGGPVFNGASPMIRPSADQELERKIVPHAERQTIGWRAQDNPSRATSSKDRSTKSLSVGSPSLNPPPRKRWTAGAMNPPETITDHARLYHHVNGNSSVAGSFGLGGFSTQDRSGTQVLPDSSPTVSGHSLGTPEQRQRAPSLQSVSTLASTGETGLNVERSSTSTKRSSRWSRQGSSMLNVPSPPSMPHAPSHGSASSSFSTNTRVHPYAAGGTVDRPPSRTSNHSVASERSVVSGLPTFSNSKRASTSSATSVNMSSSPSQGYSYLTGAISRVANTHRASMPPPRPAPTSALPPAPDQGVSKPSTPPPTKSSFRDAVAQRAFRISRTAPAPPPPTALPPRPDEVRTPSSRSHRRTASVGSGRASSELYSIPSSPLSISVAPPFPPPLGPLPPTPIGGSSSPPARHTSIKERLRIRSTPTQSQAVLNGSPPSIITSMTASVPPLHISNSQPATPIAEKITLLQNEFDDPLMYTPLTPTLPNTVPRNVVSLPPDQLQEATPLSPPPRRSSKQMSVFDKEIDGAIAAPDTEQGPTVDIEPKPLSLSRRGSVISLGIVKYAYCVRMTIMEVLDLPGGMLEVARRLPGVMLNTIASPVHQILHDPTEPSTIPDLFDLMLLFSIDKLRRWRSDRASTRCHTQWGFH</sequence>
<evidence type="ECO:0000313" key="2">
    <source>
        <dbReference type="EMBL" id="KDQ25924.1"/>
    </source>
</evidence>
<feature type="compositionally biased region" description="Polar residues" evidence="1">
    <location>
        <begin position="939"/>
        <end position="948"/>
    </location>
</feature>
<feature type="compositionally biased region" description="Low complexity" evidence="1">
    <location>
        <begin position="966"/>
        <end position="980"/>
    </location>
</feature>
<feature type="compositionally biased region" description="Pro residues" evidence="1">
    <location>
        <begin position="1103"/>
        <end position="1114"/>
    </location>
</feature>